<reference evidence="3 4" key="1">
    <citation type="submission" date="2016-10" db="EMBL/GenBank/DDBJ databases">
        <authorList>
            <person name="de Groot N.N."/>
        </authorList>
    </citation>
    <scope>NUCLEOTIDE SEQUENCE [LARGE SCALE GENOMIC DNA]</scope>
    <source>
        <strain evidence="3 4">DSM 25186</strain>
    </source>
</reference>
<dbReference type="AlphaFoldDB" id="A0A1G9J902"/>
<dbReference type="CDD" id="cd16145">
    <property type="entry name" value="ARS_like"/>
    <property type="match status" value="1"/>
</dbReference>
<dbReference type="Proteomes" id="UP000198510">
    <property type="component" value="Unassembled WGS sequence"/>
</dbReference>
<gene>
    <name evidence="3" type="ORF">SAMN05421823_105234</name>
</gene>
<dbReference type="InterPro" id="IPR052701">
    <property type="entry name" value="GAG_Ulvan_Degrading_Sulfatases"/>
</dbReference>
<evidence type="ECO:0000256" key="1">
    <source>
        <dbReference type="SAM" id="MobiDB-lite"/>
    </source>
</evidence>
<name>A0A1G9J902_9BACT</name>
<evidence type="ECO:0000313" key="4">
    <source>
        <dbReference type="Proteomes" id="UP000198510"/>
    </source>
</evidence>
<evidence type="ECO:0000259" key="2">
    <source>
        <dbReference type="Pfam" id="PF00884"/>
    </source>
</evidence>
<dbReference type="PROSITE" id="PS51257">
    <property type="entry name" value="PROKAR_LIPOPROTEIN"/>
    <property type="match status" value="1"/>
</dbReference>
<sequence>MRLSPLFVCCLVWACACQSRSTSEAPVVENRAPNIIFILADDLGYGDLGCYGQSVIQTPRLDRMAAEGLRFTQHYAGNTVCAPSRCALLTGLHTGHSYVRGNKEVQPEGQAPLPDATVTVAERLQTAGYTTAVIGKWGLGYPGSEGVPNRQGFDYFFGYNCQRAAHHHYPDSLWRNDTKVALAGNAHQQRQTYSHDLFTDQALAFVEEHQQRPFFLYLAYSLPHADVDVPDDSQQPYAGRFDEEPFAGNAGGYVAQPTPKAAYAGMVSRLDRDVGRLLDRLQTLGMAEQTLVIFTSDNGPHQEGGHHPENFDSSGPLRGHKRDMYEGGIRVPMLAWWPGTIAAGRTTDHVSAFWDFMPTACALAGVEVDTRTDGISYLPTLMDRGTQPTHAYLYWEFTEQGGKQALRQGDWKGIRRNLADDPAGPLELYDLATDPGETKNVAAQHPEVTQQLAERMQAAHEPSTLFPLPYESTTGTGLMP</sequence>
<feature type="region of interest" description="Disordered" evidence="1">
    <location>
        <begin position="461"/>
        <end position="480"/>
    </location>
</feature>
<feature type="compositionally biased region" description="Polar residues" evidence="1">
    <location>
        <begin position="471"/>
        <end position="480"/>
    </location>
</feature>
<dbReference type="PANTHER" id="PTHR43751:SF3">
    <property type="entry name" value="SULFATASE N-TERMINAL DOMAIN-CONTAINING PROTEIN"/>
    <property type="match status" value="1"/>
</dbReference>
<dbReference type="Gene3D" id="3.30.1120.10">
    <property type="match status" value="1"/>
</dbReference>
<feature type="domain" description="Sulfatase N-terminal" evidence="2">
    <location>
        <begin position="33"/>
        <end position="366"/>
    </location>
</feature>
<evidence type="ECO:0000313" key="3">
    <source>
        <dbReference type="EMBL" id="SDL33675.1"/>
    </source>
</evidence>
<keyword evidence="4" id="KW-1185">Reference proteome</keyword>
<proteinExistence type="predicted"/>
<dbReference type="PANTHER" id="PTHR43751">
    <property type="entry name" value="SULFATASE"/>
    <property type="match status" value="1"/>
</dbReference>
<dbReference type="EMBL" id="FNFO01000005">
    <property type="protein sequence ID" value="SDL33675.1"/>
    <property type="molecule type" value="Genomic_DNA"/>
</dbReference>
<organism evidence="3 4">
    <name type="scientific">Catalinimonas alkaloidigena</name>
    <dbReference type="NCBI Taxonomy" id="1075417"/>
    <lineage>
        <taxon>Bacteria</taxon>
        <taxon>Pseudomonadati</taxon>
        <taxon>Bacteroidota</taxon>
        <taxon>Cytophagia</taxon>
        <taxon>Cytophagales</taxon>
        <taxon>Catalimonadaceae</taxon>
        <taxon>Catalinimonas</taxon>
    </lineage>
</organism>
<dbReference type="OrthoDB" id="9764377at2"/>
<protein>
    <submittedName>
        <fullName evidence="3">Arylsulfatase A</fullName>
    </submittedName>
</protein>
<dbReference type="STRING" id="1075417.SAMN05421823_105234"/>
<dbReference type="InterPro" id="IPR000917">
    <property type="entry name" value="Sulfatase_N"/>
</dbReference>
<dbReference type="SUPFAM" id="SSF53649">
    <property type="entry name" value="Alkaline phosphatase-like"/>
    <property type="match status" value="1"/>
</dbReference>
<dbReference type="RefSeq" id="WP_089683345.1">
    <property type="nucleotide sequence ID" value="NZ_FNFO01000005.1"/>
</dbReference>
<dbReference type="InterPro" id="IPR017850">
    <property type="entry name" value="Alkaline_phosphatase_core_sf"/>
</dbReference>
<dbReference type="Pfam" id="PF00884">
    <property type="entry name" value="Sulfatase"/>
    <property type="match status" value="1"/>
</dbReference>
<accession>A0A1G9J902</accession>
<dbReference type="Gene3D" id="3.40.720.10">
    <property type="entry name" value="Alkaline Phosphatase, subunit A"/>
    <property type="match status" value="1"/>
</dbReference>